<accession>A0A0C2S8C0</accession>
<protein>
    <submittedName>
        <fullName evidence="1">Uncharacterized protein</fullName>
    </submittedName>
</protein>
<organism evidence="1 2">
    <name type="scientific">Amanita muscaria (strain Koide BX008)</name>
    <dbReference type="NCBI Taxonomy" id="946122"/>
    <lineage>
        <taxon>Eukaryota</taxon>
        <taxon>Fungi</taxon>
        <taxon>Dikarya</taxon>
        <taxon>Basidiomycota</taxon>
        <taxon>Agaricomycotina</taxon>
        <taxon>Agaricomycetes</taxon>
        <taxon>Agaricomycetidae</taxon>
        <taxon>Agaricales</taxon>
        <taxon>Pluteineae</taxon>
        <taxon>Amanitaceae</taxon>
        <taxon>Amanita</taxon>
    </lineage>
</organism>
<dbReference type="EMBL" id="KN818324">
    <property type="protein sequence ID" value="KIL58995.1"/>
    <property type="molecule type" value="Genomic_DNA"/>
</dbReference>
<evidence type="ECO:0000313" key="1">
    <source>
        <dbReference type="EMBL" id="KIL58995.1"/>
    </source>
</evidence>
<gene>
    <name evidence="1" type="ORF">M378DRAFT_15111</name>
</gene>
<keyword evidence="2" id="KW-1185">Reference proteome</keyword>
<dbReference type="HOGENOM" id="CLU_1815310_0_0_1"/>
<evidence type="ECO:0000313" key="2">
    <source>
        <dbReference type="Proteomes" id="UP000054549"/>
    </source>
</evidence>
<sequence length="142" mass="15145">MNRERDTFYAEDAALFEERRGAIGLMSSGLCVKVLSPTSVINVTALVAVKRGSASARGTENVGRSNGDVRTTTDESLFDAEVVEAAVALVLTFPNNLLRLRVQFDGGTVTEVVGGGVVEMVGLRIETPSVPNTLFVVLRLFA</sequence>
<reference evidence="1 2" key="1">
    <citation type="submission" date="2014-04" db="EMBL/GenBank/DDBJ databases">
        <title>Evolutionary Origins and Diversification of the Mycorrhizal Mutualists.</title>
        <authorList>
            <consortium name="DOE Joint Genome Institute"/>
            <consortium name="Mycorrhizal Genomics Consortium"/>
            <person name="Kohler A."/>
            <person name="Kuo A."/>
            <person name="Nagy L.G."/>
            <person name="Floudas D."/>
            <person name="Copeland A."/>
            <person name="Barry K.W."/>
            <person name="Cichocki N."/>
            <person name="Veneault-Fourrey C."/>
            <person name="LaButti K."/>
            <person name="Lindquist E.A."/>
            <person name="Lipzen A."/>
            <person name="Lundell T."/>
            <person name="Morin E."/>
            <person name="Murat C."/>
            <person name="Riley R."/>
            <person name="Ohm R."/>
            <person name="Sun H."/>
            <person name="Tunlid A."/>
            <person name="Henrissat B."/>
            <person name="Grigoriev I.V."/>
            <person name="Hibbett D.S."/>
            <person name="Martin F."/>
        </authorList>
    </citation>
    <scope>NUCLEOTIDE SEQUENCE [LARGE SCALE GENOMIC DNA]</scope>
    <source>
        <strain evidence="1 2">Koide BX008</strain>
    </source>
</reference>
<dbReference type="Proteomes" id="UP000054549">
    <property type="component" value="Unassembled WGS sequence"/>
</dbReference>
<proteinExistence type="predicted"/>
<name>A0A0C2S8C0_AMAMK</name>
<dbReference type="InParanoid" id="A0A0C2S8C0"/>
<dbReference type="AlphaFoldDB" id="A0A0C2S8C0"/>